<dbReference type="FunFam" id="3.30.70.330:FF:000376">
    <property type="entry name" value="Putative RNA binding protein"/>
    <property type="match status" value="1"/>
</dbReference>
<dbReference type="InterPro" id="IPR034228">
    <property type="entry name" value="Nop6_RRM"/>
</dbReference>
<dbReference type="InterPro" id="IPR000504">
    <property type="entry name" value="RRM_dom"/>
</dbReference>
<keyword evidence="1 2" id="KW-0694">RNA-binding</keyword>
<feature type="region of interest" description="Disordered" evidence="3">
    <location>
        <begin position="165"/>
        <end position="214"/>
    </location>
</feature>
<evidence type="ECO:0000256" key="1">
    <source>
        <dbReference type="ARBA" id="ARBA00022884"/>
    </source>
</evidence>
<accession>A0A1X0RD02</accession>
<feature type="region of interest" description="Disordered" evidence="3">
    <location>
        <begin position="1"/>
        <end position="85"/>
    </location>
</feature>
<dbReference type="InterPro" id="IPR012677">
    <property type="entry name" value="Nucleotide-bd_a/b_plait_sf"/>
</dbReference>
<dbReference type="Proteomes" id="UP000242414">
    <property type="component" value="Unassembled WGS sequence"/>
</dbReference>
<dbReference type="GO" id="GO:0019843">
    <property type="term" value="F:rRNA binding"/>
    <property type="evidence" value="ECO:0007669"/>
    <property type="project" value="TreeGrafter"/>
</dbReference>
<sequence length="214" mass="24526">MSPDKKLTKREKKAQAFKKRAKKNQEITEENAIPQPDEVPEIEQPQSDRKRKAVDSQEAVTIDVPAEDKEPVKKKSKKSEDSNKHADSRYIVFVGNLPFTTTKEDLQKHFSTIEKIKSIRLLTDKATGKPKGFAFMEFENAKDMNKALAFHHTFFKKRQINVELTAGGGGSKSDARKEKLKEKNKRLAEERAKKHEKIKGKNVQQSSYKLDDDE</sequence>
<dbReference type="SMART" id="SM00360">
    <property type="entry name" value="RRM"/>
    <property type="match status" value="1"/>
</dbReference>
<evidence type="ECO:0000256" key="2">
    <source>
        <dbReference type="PROSITE-ProRule" id="PRU00176"/>
    </source>
</evidence>
<dbReference type="PANTHER" id="PTHR23236">
    <property type="entry name" value="EUKARYOTIC TRANSLATION INITIATION FACTOR 4B/4H"/>
    <property type="match status" value="1"/>
</dbReference>
<reference evidence="5" key="1">
    <citation type="journal article" date="2016" name="Proc. Natl. Acad. Sci. U.S.A.">
        <title>Lipid metabolic changes in an early divergent fungus govern the establishment of a mutualistic symbiosis with endobacteria.</title>
        <authorList>
            <person name="Lastovetsky O.A."/>
            <person name="Gaspar M.L."/>
            <person name="Mondo S.J."/>
            <person name="LaButti K.M."/>
            <person name="Sandor L."/>
            <person name="Grigoriev I.V."/>
            <person name="Henry S.A."/>
            <person name="Pawlowska T.E."/>
        </authorList>
    </citation>
    <scope>NUCLEOTIDE SEQUENCE [LARGE SCALE GENOMIC DNA]</scope>
    <source>
        <strain evidence="5">ATCC 52814</strain>
    </source>
</reference>
<feature type="domain" description="RRM" evidence="4">
    <location>
        <begin position="90"/>
        <end position="167"/>
    </location>
</feature>
<dbReference type="AlphaFoldDB" id="A0A1X0RD02"/>
<dbReference type="OrthoDB" id="439808at2759"/>
<feature type="compositionally biased region" description="Basic and acidic residues" evidence="3">
    <location>
        <begin position="66"/>
        <end position="85"/>
    </location>
</feature>
<evidence type="ECO:0000256" key="3">
    <source>
        <dbReference type="SAM" id="MobiDB-lite"/>
    </source>
</evidence>
<dbReference type="EMBL" id="KV921871">
    <property type="protein sequence ID" value="ORE09914.1"/>
    <property type="molecule type" value="Genomic_DNA"/>
</dbReference>
<dbReference type="SUPFAM" id="SSF54928">
    <property type="entry name" value="RNA-binding domain, RBD"/>
    <property type="match status" value="1"/>
</dbReference>
<dbReference type="CDD" id="cd12400">
    <property type="entry name" value="RRM_Nop6"/>
    <property type="match status" value="1"/>
</dbReference>
<dbReference type="PROSITE" id="PS50102">
    <property type="entry name" value="RRM"/>
    <property type="match status" value="1"/>
</dbReference>
<feature type="compositionally biased region" description="Basic residues" evidence="3">
    <location>
        <begin position="7"/>
        <end position="22"/>
    </location>
</feature>
<dbReference type="VEuPathDB" id="FungiDB:BCV72DRAFT_286713"/>
<gene>
    <name evidence="5" type="ORF">BCV72DRAFT_286713</name>
</gene>
<dbReference type="PANTHER" id="PTHR23236:SF51">
    <property type="entry name" value="NUCLEOLAR PROTEIN 6"/>
    <property type="match status" value="1"/>
</dbReference>
<dbReference type="GO" id="GO:0042274">
    <property type="term" value="P:ribosomal small subunit biogenesis"/>
    <property type="evidence" value="ECO:0007669"/>
    <property type="project" value="TreeGrafter"/>
</dbReference>
<dbReference type="GO" id="GO:0005730">
    <property type="term" value="C:nucleolus"/>
    <property type="evidence" value="ECO:0007669"/>
    <property type="project" value="TreeGrafter"/>
</dbReference>
<dbReference type="Gene3D" id="3.30.70.330">
    <property type="match status" value="1"/>
</dbReference>
<evidence type="ECO:0000259" key="4">
    <source>
        <dbReference type="PROSITE" id="PS50102"/>
    </source>
</evidence>
<evidence type="ECO:0000313" key="5">
    <source>
        <dbReference type="EMBL" id="ORE09914.1"/>
    </source>
</evidence>
<dbReference type="Pfam" id="PF00076">
    <property type="entry name" value="RRM_1"/>
    <property type="match status" value="1"/>
</dbReference>
<name>A0A1X0RD02_RHIZD</name>
<proteinExistence type="predicted"/>
<dbReference type="InterPro" id="IPR035979">
    <property type="entry name" value="RBD_domain_sf"/>
</dbReference>
<protein>
    <recommendedName>
        <fullName evidence="4">RRM domain-containing protein</fullName>
    </recommendedName>
</protein>
<feature type="compositionally biased region" description="Basic and acidic residues" evidence="3">
    <location>
        <begin position="173"/>
        <end position="193"/>
    </location>
</feature>
<organism evidence="5">
    <name type="scientific">Rhizopus microsporus var. microsporus</name>
    <dbReference type="NCBI Taxonomy" id="86635"/>
    <lineage>
        <taxon>Eukaryota</taxon>
        <taxon>Fungi</taxon>
        <taxon>Fungi incertae sedis</taxon>
        <taxon>Mucoromycota</taxon>
        <taxon>Mucoromycotina</taxon>
        <taxon>Mucoromycetes</taxon>
        <taxon>Mucorales</taxon>
        <taxon>Mucorineae</taxon>
        <taxon>Rhizopodaceae</taxon>
        <taxon>Rhizopus</taxon>
    </lineage>
</organism>